<keyword evidence="2" id="KW-1185">Reference proteome</keyword>
<dbReference type="EMBL" id="RFFG01000077">
    <property type="protein sequence ID" value="RMI38890.1"/>
    <property type="molecule type" value="Genomic_DNA"/>
</dbReference>
<evidence type="ECO:0000313" key="2">
    <source>
        <dbReference type="Proteomes" id="UP000282674"/>
    </source>
</evidence>
<proteinExistence type="predicted"/>
<protein>
    <submittedName>
        <fullName evidence="1">Uncharacterized protein</fullName>
    </submittedName>
</protein>
<organism evidence="1 2">
    <name type="scientific">Actinomadura harenae</name>
    <dbReference type="NCBI Taxonomy" id="2483351"/>
    <lineage>
        <taxon>Bacteria</taxon>
        <taxon>Bacillati</taxon>
        <taxon>Actinomycetota</taxon>
        <taxon>Actinomycetes</taxon>
        <taxon>Streptosporangiales</taxon>
        <taxon>Thermomonosporaceae</taxon>
        <taxon>Actinomadura</taxon>
    </lineage>
</organism>
<comment type="caution">
    <text evidence="1">The sequence shown here is derived from an EMBL/GenBank/DDBJ whole genome shotgun (WGS) entry which is preliminary data.</text>
</comment>
<accession>A0A3M2LPT4</accession>
<dbReference type="AlphaFoldDB" id="A0A3M2LPT4"/>
<gene>
    <name evidence="1" type="ORF">EBO15_31435</name>
</gene>
<dbReference type="Proteomes" id="UP000282674">
    <property type="component" value="Unassembled WGS sequence"/>
</dbReference>
<reference evidence="1 2" key="1">
    <citation type="submission" date="2018-10" db="EMBL/GenBank/DDBJ databases">
        <title>Isolation from soil.</title>
        <authorList>
            <person name="Hu J."/>
        </authorList>
    </citation>
    <scope>NUCLEOTIDE SEQUENCE [LARGE SCALE GENOMIC DNA]</scope>
    <source>
        <strain evidence="1 2">NEAU-Ht49</strain>
    </source>
</reference>
<sequence length="167" mass="17375">MLSKDEADDLATSLCGIVSDYPMDDPTVVLQGCADRLAADPGGPGRAGLVVILTATTPYATSGRIEAPELLVDMAAALRAARETLDADACDGGHPHADSAAWDAAEAVTVGAHLLTEEGKTSLDPDEYDEEFDLPLEAWICPKALSAIAAEGVATLEEGLQRMTHSL</sequence>
<evidence type="ECO:0000313" key="1">
    <source>
        <dbReference type="EMBL" id="RMI38890.1"/>
    </source>
</evidence>
<name>A0A3M2LPT4_9ACTN</name>